<organism evidence="3">
    <name type="scientific">Escherichia coli</name>
    <dbReference type="NCBI Taxonomy" id="562"/>
    <lineage>
        <taxon>Bacteria</taxon>
        <taxon>Pseudomonadati</taxon>
        <taxon>Pseudomonadota</taxon>
        <taxon>Gammaproteobacteria</taxon>
        <taxon>Enterobacterales</taxon>
        <taxon>Enterobacteriaceae</taxon>
        <taxon>Escherichia</taxon>
    </lineage>
</organism>
<proteinExistence type="predicted"/>
<protein>
    <submittedName>
        <fullName evidence="3 4">Serine acetyltransferase</fullName>
    </submittedName>
</protein>
<dbReference type="Gene3D" id="2.160.10.10">
    <property type="entry name" value="Hexapeptide repeat proteins"/>
    <property type="match status" value="1"/>
</dbReference>
<evidence type="ECO:0000313" key="4">
    <source>
        <dbReference type="EMBL" id="SPE01701.1"/>
    </source>
</evidence>
<keyword evidence="3" id="KW-0614">Plasmid</keyword>
<evidence type="ECO:0000313" key="3">
    <source>
        <dbReference type="EMBL" id="SPE00691.1"/>
    </source>
</evidence>
<reference evidence="3" key="1">
    <citation type="submission" date="2018-02" db="EMBL/GenBank/DDBJ databases">
        <authorList>
            <person name="Cea G.-C."/>
            <person name="William W."/>
        </authorList>
    </citation>
    <scope>NUCLEOTIDE SEQUENCE [LARGE SCALE GENOMIC DNA]</scope>
    <source>
        <strain evidence="4">499</strain>
        <strain evidence="3">716</strain>
        <plasmid evidence="3">RCS56_p</plasmid>
        <plasmid evidence="4">RCS68_p</plasmid>
    </source>
</reference>
<dbReference type="InterPro" id="IPR011004">
    <property type="entry name" value="Trimer_LpxA-like_sf"/>
</dbReference>
<name>A0A5E9GZH5_ECOLX</name>
<geneLocation type="plasmid" evidence="3">
    <name>RCS56_p</name>
</geneLocation>
<dbReference type="GO" id="GO:0016746">
    <property type="term" value="F:acyltransferase activity"/>
    <property type="evidence" value="ECO:0007669"/>
    <property type="project" value="UniProtKB-KW"/>
</dbReference>
<dbReference type="InterPro" id="IPR045304">
    <property type="entry name" value="LbH_SAT"/>
</dbReference>
<sequence length="278" mass="31841">MLRQNPRKFVYYFCSRHGKIVALQVHLLGRLFIDASDLMSDSYFSVSPTLSAFSLLLSYLCLLRGFICVYKIHLYSLFSKNLRMLIKNPISYFHIGTFLFSGKKRHLLECWKAEVIMRDKFVFHRLIRNGMQRQRGFLLWWRLANEMYISGNKKQRKCAIKIKNALMAKYGCDIGLGAQIGKGLVLPHHSGVVIHGNVKIGENVIIRQNTTIGEKESDSRENYIVIGDNVDIGAHTCIIGLNVKIGSNVKIGAMSFIMEEVPDNCTYVTRKESRVIMR</sequence>
<keyword evidence="2" id="KW-0012">Acyltransferase</keyword>
<dbReference type="CDD" id="cd03354">
    <property type="entry name" value="LbH_SAT"/>
    <property type="match status" value="1"/>
</dbReference>
<dbReference type="PANTHER" id="PTHR42811">
    <property type="entry name" value="SERINE ACETYLTRANSFERASE"/>
    <property type="match status" value="1"/>
</dbReference>
<evidence type="ECO:0000256" key="1">
    <source>
        <dbReference type="ARBA" id="ARBA00022679"/>
    </source>
</evidence>
<keyword evidence="1 3" id="KW-0808">Transferase</keyword>
<accession>A0A5E9GZH5</accession>
<gene>
    <name evidence="3" type="ORF">RCS56_P0019</name>
    <name evidence="4" type="ORF">RCS68_P0024</name>
</gene>
<dbReference type="SUPFAM" id="SSF51161">
    <property type="entry name" value="Trimeric LpxA-like enzymes"/>
    <property type="match status" value="1"/>
</dbReference>
<geneLocation type="plasmid" evidence="4">
    <name>RCS68_p</name>
</geneLocation>
<dbReference type="AlphaFoldDB" id="A0A5E9GZH5"/>
<dbReference type="EMBL" id="LT985270">
    <property type="protein sequence ID" value="SPE00691.1"/>
    <property type="molecule type" value="Genomic_DNA"/>
</dbReference>
<dbReference type="EMBL" id="LT985278">
    <property type="protein sequence ID" value="SPE01701.1"/>
    <property type="molecule type" value="Genomic_DNA"/>
</dbReference>
<evidence type="ECO:0000256" key="2">
    <source>
        <dbReference type="ARBA" id="ARBA00023315"/>
    </source>
</evidence>